<dbReference type="SUPFAM" id="SSF56059">
    <property type="entry name" value="Glutathione synthetase ATP-binding domain-like"/>
    <property type="match status" value="1"/>
</dbReference>
<evidence type="ECO:0000256" key="14">
    <source>
        <dbReference type="HAMAP-Rule" id="MF_00138"/>
    </source>
</evidence>
<keyword evidence="8 14" id="KW-0658">Purine biosynthesis</keyword>
<evidence type="ECO:0000256" key="8">
    <source>
        <dbReference type="ARBA" id="ARBA00022755"/>
    </source>
</evidence>
<dbReference type="GO" id="GO:0006189">
    <property type="term" value="P:'de novo' IMP biosynthetic process"/>
    <property type="evidence" value="ECO:0007669"/>
    <property type="project" value="UniProtKB-UniRule"/>
</dbReference>
<evidence type="ECO:0000259" key="16">
    <source>
        <dbReference type="PROSITE" id="PS50975"/>
    </source>
</evidence>
<dbReference type="InterPro" id="IPR011054">
    <property type="entry name" value="Rudment_hybrid_motif"/>
</dbReference>
<dbReference type="Pfam" id="PF02843">
    <property type="entry name" value="GARS_C"/>
    <property type="match status" value="1"/>
</dbReference>
<dbReference type="OrthoDB" id="9807240at2"/>
<evidence type="ECO:0000313" key="17">
    <source>
        <dbReference type="EMBL" id="OAM74375.1"/>
    </source>
</evidence>
<name>A0A178HQV1_9HYPH</name>
<dbReference type="GO" id="GO:0009113">
    <property type="term" value="P:purine nucleobase biosynthetic process"/>
    <property type="evidence" value="ECO:0007669"/>
    <property type="project" value="InterPro"/>
</dbReference>
<protein>
    <recommendedName>
        <fullName evidence="4 14">Phosphoribosylamine--glycine ligase</fullName>
        <ecNumber evidence="4 14">6.3.4.13</ecNumber>
    </recommendedName>
    <alternativeName>
        <fullName evidence="14">GARS</fullName>
    </alternativeName>
    <alternativeName>
        <fullName evidence="12 14">Glycinamide ribonucleotide synthetase</fullName>
    </alternativeName>
    <alternativeName>
        <fullName evidence="13 14">Phosphoribosylglycinamide synthetase</fullName>
    </alternativeName>
</protein>
<feature type="domain" description="ATP-grasp" evidence="16">
    <location>
        <begin position="107"/>
        <end position="312"/>
    </location>
</feature>
<dbReference type="EMBL" id="LVVY01000122">
    <property type="protein sequence ID" value="OAM74375.1"/>
    <property type="molecule type" value="Genomic_DNA"/>
</dbReference>
<dbReference type="SUPFAM" id="SSF51246">
    <property type="entry name" value="Rudiment single hybrid motif"/>
    <property type="match status" value="1"/>
</dbReference>
<proteinExistence type="inferred from homology"/>
<dbReference type="Gene3D" id="3.40.50.20">
    <property type="match status" value="1"/>
</dbReference>
<dbReference type="Pfam" id="PF01071">
    <property type="entry name" value="GARS_A"/>
    <property type="match status" value="1"/>
</dbReference>
<dbReference type="PANTHER" id="PTHR43472:SF1">
    <property type="entry name" value="PHOSPHORIBOSYLAMINE--GLYCINE LIGASE, CHLOROPLASTIC"/>
    <property type="match status" value="1"/>
</dbReference>
<dbReference type="GO" id="GO:0005524">
    <property type="term" value="F:ATP binding"/>
    <property type="evidence" value="ECO:0007669"/>
    <property type="project" value="UniProtKB-UniRule"/>
</dbReference>
<dbReference type="InterPro" id="IPR013815">
    <property type="entry name" value="ATP_grasp_subdomain_1"/>
</dbReference>
<dbReference type="HAMAP" id="MF_00138">
    <property type="entry name" value="GARS"/>
    <property type="match status" value="1"/>
</dbReference>
<comment type="pathway">
    <text evidence="3 14">Purine metabolism; IMP biosynthesis via de novo pathway; N(1)-(5-phospho-D-ribosyl)glycinamide from 5-phospho-alpha-D-ribose 1-diphosphate: step 2/2.</text>
</comment>
<keyword evidence="7 15" id="KW-0547">Nucleotide-binding</keyword>
<evidence type="ECO:0000256" key="15">
    <source>
        <dbReference type="PROSITE-ProRule" id="PRU00409"/>
    </source>
</evidence>
<dbReference type="NCBIfam" id="TIGR00877">
    <property type="entry name" value="purD"/>
    <property type="match status" value="1"/>
</dbReference>
<comment type="cofactor">
    <cofactor evidence="2">
        <name>Mg(2+)</name>
        <dbReference type="ChEBI" id="CHEBI:18420"/>
    </cofactor>
</comment>
<reference evidence="17 18" key="1">
    <citation type="submission" date="2016-03" db="EMBL/GenBank/DDBJ databases">
        <title>Genome sequencing of Devosia sp. S37.</title>
        <authorList>
            <person name="Mohd Nor M."/>
        </authorList>
    </citation>
    <scope>NUCLEOTIDE SEQUENCE [LARGE SCALE GENOMIC DNA]</scope>
    <source>
        <strain evidence="17 18">S37</strain>
    </source>
</reference>
<dbReference type="FunFam" id="3.90.600.10:FF:000001">
    <property type="entry name" value="Trifunctional purine biosynthetic protein adenosine-3"/>
    <property type="match status" value="1"/>
</dbReference>
<dbReference type="RefSeq" id="WP_067459076.1">
    <property type="nucleotide sequence ID" value="NZ_LVVY01000122.1"/>
</dbReference>
<evidence type="ECO:0000256" key="11">
    <source>
        <dbReference type="ARBA" id="ARBA00038345"/>
    </source>
</evidence>
<keyword evidence="18" id="KW-1185">Reference proteome</keyword>
<dbReference type="UniPathway" id="UPA00074">
    <property type="reaction ID" value="UER00125"/>
</dbReference>
<dbReference type="STRING" id="1770058.A3840_15955"/>
<dbReference type="GO" id="GO:0004637">
    <property type="term" value="F:phosphoribosylamine-glycine ligase activity"/>
    <property type="evidence" value="ECO:0007669"/>
    <property type="project" value="UniProtKB-UniRule"/>
</dbReference>
<evidence type="ECO:0000256" key="3">
    <source>
        <dbReference type="ARBA" id="ARBA00005174"/>
    </source>
</evidence>
<comment type="cofactor">
    <cofactor evidence="1">
        <name>Mn(2+)</name>
        <dbReference type="ChEBI" id="CHEBI:29035"/>
    </cofactor>
</comment>
<dbReference type="InterPro" id="IPR000115">
    <property type="entry name" value="PRibGlycinamide_synth"/>
</dbReference>
<dbReference type="Pfam" id="PF02844">
    <property type="entry name" value="GARS_N"/>
    <property type="match status" value="1"/>
</dbReference>
<comment type="caution">
    <text evidence="17">The sequence shown here is derived from an EMBL/GenBank/DDBJ whole genome shotgun (WGS) entry which is preliminary data.</text>
</comment>
<evidence type="ECO:0000256" key="6">
    <source>
        <dbReference type="ARBA" id="ARBA00022723"/>
    </source>
</evidence>
<keyword evidence="6" id="KW-0479">Metal-binding</keyword>
<evidence type="ECO:0000256" key="12">
    <source>
        <dbReference type="ARBA" id="ARBA00042242"/>
    </source>
</evidence>
<comment type="similarity">
    <text evidence="11 14">Belongs to the GARS family.</text>
</comment>
<dbReference type="PANTHER" id="PTHR43472">
    <property type="entry name" value="PHOSPHORIBOSYLAMINE--GLYCINE LIGASE"/>
    <property type="match status" value="1"/>
</dbReference>
<dbReference type="InterPro" id="IPR016185">
    <property type="entry name" value="PreATP-grasp_dom_sf"/>
</dbReference>
<dbReference type="InterPro" id="IPR020560">
    <property type="entry name" value="PRibGlycinamide_synth_C-dom"/>
</dbReference>
<dbReference type="InterPro" id="IPR037123">
    <property type="entry name" value="PRibGlycinamide_synth_C_sf"/>
</dbReference>
<evidence type="ECO:0000256" key="2">
    <source>
        <dbReference type="ARBA" id="ARBA00001946"/>
    </source>
</evidence>
<evidence type="ECO:0000256" key="4">
    <source>
        <dbReference type="ARBA" id="ARBA00013255"/>
    </source>
</evidence>
<evidence type="ECO:0000256" key="5">
    <source>
        <dbReference type="ARBA" id="ARBA00022598"/>
    </source>
</evidence>
<evidence type="ECO:0000256" key="13">
    <source>
        <dbReference type="ARBA" id="ARBA00042864"/>
    </source>
</evidence>
<dbReference type="FunFam" id="3.30.470.20:FF:000018">
    <property type="entry name" value="Trifunctional purine biosynthetic protein adenosine-3"/>
    <property type="match status" value="1"/>
</dbReference>
<evidence type="ECO:0000256" key="10">
    <source>
        <dbReference type="ARBA" id="ARBA00023211"/>
    </source>
</evidence>
<dbReference type="InterPro" id="IPR020562">
    <property type="entry name" value="PRibGlycinamide_synth_N"/>
</dbReference>
<dbReference type="Proteomes" id="UP000078389">
    <property type="component" value="Unassembled WGS sequence"/>
</dbReference>
<dbReference type="PROSITE" id="PS00184">
    <property type="entry name" value="GARS"/>
    <property type="match status" value="1"/>
</dbReference>
<dbReference type="InterPro" id="IPR020561">
    <property type="entry name" value="PRibGlycinamid_synth_ATP-grasp"/>
</dbReference>
<keyword evidence="9 15" id="KW-0067">ATP-binding</keyword>
<dbReference type="Gene3D" id="3.30.470.20">
    <property type="entry name" value="ATP-grasp fold, B domain"/>
    <property type="match status" value="1"/>
</dbReference>
<dbReference type="EC" id="6.3.4.13" evidence="4 14"/>
<evidence type="ECO:0000256" key="9">
    <source>
        <dbReference type="ARBA" id="ARBA00022840"/>
    </source>
</evidence>
<gene>
    <name evidence="14" type="primary">purD</name>
    <name evidence="17" type="ORF">A3840_15955</name>
</gene>
<keyword evidence="5 14" id="KW-0436">Ligase</keyword>
<dbReference type="SMART" id="SM01210">
    <property type="entry name" value="GARS_C"/>
    <property type="match status" value="1"/>
</dbReference>
<dbReference type="Gene3D" id="3.90.600.10">
    <property type="entry name" value="Phosphoribosylglycinamide synthetase, C-terminal domain"/>
    <property type="match status" value="1"/>
</dbReference>
<evidence type="ECO:0000313" key="18">
    <source>
        <dbReference type="Proteomes" id="UP000078389"/>
    </source>
</evidence>
<dbReference type="SUPFAM" id="SSF52440">
    <property type="entry name" value="PreATP-grasp domain"/>
    <property type="match status" value="1"/>
</dbReference>
<keyword evidence="10" id="KW-0464">Manganese</keyword>
<dbReference type="AlphaFoldDB" id="A0A178HQV1"/>
<evidence type="ECO:0000256" key="7">
    <source>
        <dbReference type="ARBA" id="ARBA00022741"/>
    </source>
</evidence>
<organism evidence="17 18">
    <name type="scientific">Devosia elaeis</name>
    <dbReference type="NCBI Taxonomy" id="1770058"/>
    <lineage>
        <taxon>Bacteria</taxon>
        <taxon>Pseudomonadati</taxon>
        <taxon>Pseudomonadota</taxon>
        <taxon>Alphaproteobacteria</taxon>
        <taxon>Hyphomicrobiales</taxon>
        <taxon>Devosiaceae</taxon>
        <taxon>Devosia</taxon>
    </lineage>
</organism>
<dbReference type="InterPro" id="IPR020559">
    <property type="entry name" value="PRibGlycinamide_synth_CS"/>
</dbReference>
<evidence type="ECO:0000256" key="1">
    <source>
        <dbReference type="ARBA" id="ARBA00001936"/>
    </source>
</evidence>
<dbReference type="SMART" id="SM01209">
    <property type="entry name" value="GARS_A"/>
    <property type="match status" value="1"/>
</dbReference>
<accession>A0A178HQV1</accession>
<dbReference type="InterPro" id="IPR011761">
    <property type="entry name" value="ATP-grasp"/>
</dbReference>
<sequence length="424" mass="44730">MRVMVIGSGGREHALAWKIAQSPLVTALFVAPGNGGTEGLATNVSVDITDHAAVIAAARAQDIDFVVVGPDAQVVAGLGDDLRAAGFTCFCPSKQAGQLEGSKSFTKALCDEFDIPTAAYGRFEDEASALAYLYTQGAPIVIKADGLAAGKGVTVAMSVEEAEEAIIDCFSGLFGASGAAVVIEEFMEGEEVSLFVLSDGKAILPLTTAQDHKRAFDGDQGPNTGGMGAYSPAPVMTTDLYETAMARIIEPTVRGMAQRGTPYAGVLYAGLMLTEDGPKLVEYNARFGDPEAQVMMMRMDSDVVPLLHAVATGTLAGQQVQWKDAYALTVIMATKGYPGAYGKGSEIRGADGLDREDLTVFHAGTKRDGERLIANGGRVLNITALGPSVKEAQARAYRGVDAIDWPEGFCRRDIGWREISREQS</sequence>
<dbReference type="GO" id="GO:0046872">
    <property type="term" value="F:metal ion binding"/>
    <property type="evidence" value="ECO:0007669"/>
    <property type="project" value="UniProtKB-KW"/>
</dbReference>
<dbReference type="PROSITE" id="PS50975">
    <property type="entry name" value="ATP_GRASP"/>
    <property type="match status" value="1"/>
</dbReference>
<dbReference type="Gene3D" id="3.30.1490.20">
    <property type="entry name" value="ATP-grasp fold, A domain"/>
    <property type="match status" value="1"/>
</dbReference>
<comment type="catalytic activity">
    <reaction evidence="14">
        <text>5-phospho-beta-D-ribosylamine + glycine + ATP = N(1)-(5-phospho-beta-D-ribosyl)glycinamide + ADP + phosphate + H(+)</text>
        <dbReference type="Rhea" id="RHEA:17453"/>
        <dbReference type="ChEBI" id="CHEBI:15378"/>
        <dbReference type="ChEBI" id="CHEBI:30616"/>
        <dbReference type="ChEBI" id="CHEBI:43474"/>
        <dbReference type="ChEBI" id="CHEBI:57305"/>
        <dbReference type="ChEBI" id="CHEBI:58681"/>
        <dbReference type="ChEBI" id="CHEBI:143788"/>
        <dbReference type="ChEBI" id="CHEBI:456216"/>
        <dbReference type="EC" id="6.3.4.13"/>
    </reaction>
</comment>